<dbReference type="InterPro" id="IPR036909">
    <property type="entry name" value="Cyt_c-like_dom_sf"/>
</dbReference>
<reference evidence="7 8" key="1">
    <citation type="submission" date="2019-02" db="EMBL/GenBank/DDBJ databases">
        <title>Deep-cultivation of Planctomycetes and their phenomic and genomic characterization uncovers novel biology.</title>
        <authorList>
            <person name="Wiegand S."/>
            <person name="Jogler M."/>
            <person name="Boedeker C."/>
            <person name="Pinto D."/>
            <person name="Vollmers J."/>
            <person name="Rivas-Marin E."/>
            <person name="Kohn T."/>
            <person name="Peeters S.H."/>
            <person name="Heuer A."/>
            <person name="Rast P."/>
            <person name="Oberbeckmann S."/>
            <person name="Bunk B."/>
            <person name="Jeske O."/>
            <person name="Meyerdierks A."/>
            <person name="Storesund J.E."/>
            <person name="Kallscheuer N."/>
            <person name="Luecker S."/>
            <person name="Lage O.M."/>
            <person name="Pohl T."/>
            <person name="Merkel B.J."/>
            <person name="Hornburger P."/>
            <person name="Mueller R.-W."/>
            <person name="Bruemmer F."/>
            <person name="Labrenz M."/>
            <person name="Spormann A.M."/>
            <person name="Op Den Camp H."/>
            <person name="Overmann J."/>
            <person name="Amann R."/>
            <person name="Jetten M.S.M."/>
            <person name="Mascher T."/>
            <person name="Medema M.H."/>
            <person name="Devos D.P."/>
            <person name="Kaster A.-K."/>
            <person name="Ovreas L."/>
            <person name="Rohde M."/>
            <person name="Galperin M.Y."/>
            <person name="Jogler C."/>
        </authorList>
    </citation>
    <scope>NUCLEOTIDE SEQUENCE [LARGE SCALE GENOMIC DNA]</scope>
    <source>
        <strain evidence="7 8">Poly51</strain>
    </source>
</reference>
<organism evidence="7 8">
    <name type="scientific">Rubripirellula tenax</name>
    <dbReference type="NCBI Taxonomy" id="2528015"/>
    <lineage>
        <taxon>Bacteria</taxon>
        <taxon>Pseudomonadati</taxon>
        <taxon>Planctomycetota</taxon>
        <taxon>Planctomycetia</taxon>
        <taxon>Pirellulales</taxon>
        <taxon>Pirellulaceae</taxon>
        <taxon>Rubripirellula</taxon>
    </lineage>
</organism>
<dbReference type="RefSeq" id="WP_146454792.1">
    <property type="nucleotide sequence ID" value="NZ_SJPW01000001.1"/>
</dbReference>
<name>A0A5C6FMN1_9BACT</name>
<dbReference type="InterPro" id="IPR011989">
    <property type="entry name" value="ARM-like"/>
</dbReference>
<dbReference type="InterPro" id="IPR011042">
    <property type="entry name" value="6-blade_b-propeller_TolB-like"/>
</dbReference>
<dbReference type="GO" id="GO:0046872">
    <property type="term" value="F:metal ion binding"/>
    <property type="evidence" value="ECO:0007669"/>
    <property type="project" value="UniProtKB-KW"/>
</dbReference>
<accession>A0A5C6FMN1</accession>
<keyword evidence="3 4" id="KW-0408">Iron</keyword>
<keyword evidence="1 4" id="KW-0349">Heme</keyword>
<keyword evidence="5" id="KW-0732">Signal</keyword>
<dbReference type="OrthoDB" id="232040at2"/>
<dbReference type="PANTHER" id="PTHR33546:SF1">
    <property type="entry name" value="LARGE, MULTIFUNCTIONAL SECRETED PROTEIN"/>
    <property type="match status" value="1"/>
</dbReference>
<feature type="signal peptide" evidence="5">
    <location>
        <begin position="1"/>
        <end position="24"/>
    </location>
</feature>
<dbReference type="InterPro" id="IPR055557">
    <property type="entry name" value="DUF7133"/>
</dbReference>
<dbReference type="PROSITE" id="PS51007">
    <property type="entry name" value="CYTC"/>
    <property type="match status" value="1"/>
</dbReference>
<dbReference type="PANTHER" id="PTHR33546">
    <property type="entry name" value="LARGE, MULTIFUNCTIONAL SECRETED PROTEIN-RELATED"/>
    <property type="match status" value="1"/>
</dbReference>
<dbReference type="InterPro" id="IPR013428">
    <property type="entry name" value="Membrane-bound_put_N"/>
</dbReference>
<dbReference type="SUPFAM" id="SSF50952">
    <property type="entry name" value="Soluble quinoprotein glucose dehydrogenase"/>
    <property type="match status" value="1"/>
</dbReference>
<gene>
    <name evidence="7" type="ORF">Poly51_10430</name>
</gene>
<dbReference type="NCBIfam" id="TIGR02603">
    <property type="entry name" value="CxxCH_TIGR02603"/>
    <property type="match status" value="1"/>
</dbReference>
<feature type="chain" id="PRO_5022915162" description="Cytochrome c domain-containing protein" evidence="5">
    <location>
        <begin position="25"/>
        <end position="1042"/>
    </location>
</feature>
<evidence type="ECO:0000256" key="5">
    <source>
        <dbReference type="SAM" id="SignalP"/>
    </source>
</evidence>
<dbReference type="InterPro" id="IPR009056">
    <property type="entry name" value="Cyt_c-like_dom"/>
</dbReference>
<keyword evidence="2 4" id="KW-0479">Metal-binding</keyword>
<dbReference type="Gene3D" id="1.25.10.10">
    <property type="entry name" value="Leucine-rich Repeat Variant"/>
    <property type="match status" value="1"/>
</dbReference>
<dbReference type="InterPro" id="IPR016024">
    <property type="entry name" value="ARM-type_fold"/>
</dbReference>
<dbReference type="Gene3D" id="2.120.10.30">
    <property type="entry name" value="TolB, C-terminal domain"/>
    <property type="match status" value="1"/>
</dbReference>
<dbReference type="InterPro" id="IPR013427">
    <property type="entry name" value="Haem-bd_dom_put"/>
</dbReference>
<dbReference type="SUPFAM" id="SSF46626">
    <property type="entry name" value="Cytochrome c"/>
    <property type="match status" value="1"/>
</dbReference>
<proteinExistence type="predicted"/>
<keyword evidence="8" id="KW-1185">Reference proteome</keyword>
<dbReference type="InterPro" id="IPR011041">
    <property type="entry name" value="Quinoprot_gluc/sorb_DH_b-prop"/>
</dbReference>
<evidence type="ECO:0000313" key="8">
    <source>
        <dbReference type="Proteomes" id="UP000318288"/>
    </source>
</evidence>
<evidence type="ECO:0000259" key="6">
    <source>
        <dbReference type="PROSITE" id="PS51007"/>
    </source>
</evidence>
<dbReference type="AlphaFoldDB" id="A0A5C6FMN1"/>
<protein>
    <recommendedName>
        <fullName evidence="6">Cytochrome c domain-containing protein</fullName>
    </recommendedName>
</protein>
<sequence precursor="true">MNMFRLAATACLFTIFVLCRSAIAEPVPVASTSGEDNRQAAADHAVVQALLRIPDAKMSDYPASEATVSRHLRRLADANPSEYVSIAGRLGVTDDARSLLAIATGIDSGQAAIDSVRLLEKSGQLALMNEILAGDDEARMIRALTAMGHAGGETVAAMVMPVMNDASRHSTVRSAAAEALGHGWHGQQELLKIARANKVPDELKFEISNALLGSWTKEIAAEAKGLASLQTPVTSTGETFPPVNKLQQMSGDPDAGKVVFNTVGTCNKCHKVLGEGKEVGPDLSEIGSKLSRLDMHVAILNPSAAISHNYETYAVLTADGQLINGILVNQTDEGVTIKTADAVLKTIAADDIEEIKKQEVSLMPADLQKAMTVQNLVDLVDYLSLLLKPDEKRFNAVATESAVGERSHDAASSIQGFDVASGLTVQLFASEPQMYSPTSIDVDHLGRVWVCEAINYRAFRNPHNQARAEGDRILVMEDVDHDGGVDKTTVFYQGNDIDSPHGVCVLGDRVIVSAGANVFSFRDTDGDLKPDEKKLLFTGISGVQHDHGIHSFMPGPDGKLYFNFGNEGKQIRDANGQPIIDLAGNEINDSRQPYQMGMVFRCDADGSNVETLGWNFRNNWEVCVDSFGTMWQSDNDDDGNQGTRINYVMEYGNYGYRNEKTGDYWQSNRIGLEDSIGKRHWHLNDPGVVPNLLQTGAGSPTGIMFYEGELLPPPFRNQIVHTDPGPNVVRAYPIADQGAGYSATIENMIKGVRDQWFRPVDVCTAPDGSVIVADWYDPGVGGHRMGDTERGRCYRITVPGHEQYSFPAMDLATLSGASEALASPNQSTRYLAGKAITEFWKTTPPNVADLLDASKVPSAPMRARWLWLLSKTQSVSDEAIERGINDSDVNLRITAIRAARQAGRDMVEVVASMVDDPSPQVRRELAIALRGEDSAKATALWTDLAVKHDGADRWYLEALGVAAEGNWDACFASYIDRVGDQWDSVGGCDIVWRARTQAACQYLAKLIKEAKTSAEQERYFRALDFFDDESKKSALQAIASQS</sequence>
<evidence type="ECO:0000313" key="7">
    <source>
        <dbReference type="EMBL" id="TWU60762.1"/>
    </source>
</evidence>
<dbReference type="EMBL" id="SJPW01000001">
    <property type="protein sequence ID" value="TWU60762.1"/>
    <property type="molecule type" value="Genomic_DNA"/>
</dbReference>
<dbReference type="NCBIfam" id="TIGR02604">
    <property type="entry name" value="Piru_Ver_Nterm"/>
    <property type="match status" value="1"/>
</dbReference>
<dbReference type="GO" id="GO:0020037">
    <property type="term" value="F:heme binding"/>
    <property type="evidence" value="ECO:0007669"/>
    <property type="project" value="InterPro"/>
</dbReference>
<dbReference type="SUPFAM" id="SSF48371">
    <property type="entry name" value="ARM repeat"/>
    <property type="match status" value="1"/>
</dbReference>
<evidence type="ECO:0000256" key="4">
    <source>
        <dbReference type="PROSITE-ProRule" id="PRU00433"/>
    </source>
</evidence>
<evidence type="ECO:0000256" key="2">
    <source>
        <dbReference type="ARBA" id="ARBA00022723"/>
    </source>
</evidence>
<evidence type="ECO:0000256" key="1">
    <source>
        <dbReference type="ARBA" id="ARBA00022617"/>
    </source>
</evidence>
<feature type="domain" description="Cytochrome c" evidence="6">
    <location>
        <begin position="251"/>
        <end position="387"/>
    </location>
</feature>
<evidence type="ECO:0000256" key="3">
    <source>
        <dbReference type="ARBA" id="ARBA00023004"/>
    </source>
</evidence>
<dbReference type="Gene3D" id="1.10.760.10">
    <property type="entry name" value="Cytochrome c-like domain"/>
    <property type="match status" value="1"/>
</dbReference>
<comment type="caution">
    <text evidence="7">The sequence shown here is derived from an EMBL/GenBank/DDBJ whole genome shotgun (WGS) entry which is preliminary data.</text>
</comment>
<dbReference type="Proteomes" id="UP000318288">
    <property type="component" value="Unassembled WGS sequence"/>
</dbReference>
<dbReference type="GO" id="GO:0009055">
    <property type="term" value="F:electron transfer activity"/>
    <property type="evidence" value="ECO:0007669"/>
    <property type="project" value="InterPro"/>
</dbReference>
<dbReference type="Pfam" id="PF23500">
    <property type="entry name" value="DUF7133"/>
    <property type="match status" value="1"/>
</dbReference>